<comment type="caution">
    <text evidence="4">The sequence shown here is derived from an EMBL/GenBank/DDBJ whole genome shotgun (WGS) entry which is preliminary data.</text>
</comment>
<proteinExistence type="predicted"/>
<feature type="domain" description="Teneurin-like YD-shell" evidence="3">
    <location>
        <begin position="8"/>
        <end position="144"/>
    </location>
</feature>
<dbReference type="InterPro" id="IPR056823">
    <property type="entry name" value="TEN-like_YD-shell"/>
</dbReference>
<evidence type="ECO:0000256" key="2">
    <source>
        <dbReference type="SAM" id="MobiDB-lite"/>
    </source>
</evidence>
<dbReference type="Proteomes" id="UP000526003">
    <property type="component" value="Unassembled WGS sequence"/>
</dbReference>
<dbReference type="NCBIfam" id="TIGR03696">
    <property type="entry name" value="Rhs_assc_core"/>
    <property type="match status" value="1"/>
</dbReference>
<keyword evidence="5" id="KW-1185">Reference proteome</keyword>
<dbReference type="SUPFAM" id="SSF56399">
    <property type="entry name" value="ADP-ribosylation"/>
    <property type="match status" value="1"/>
</dbReference>
<evidence type="ECO:0000313" key="5">
    <source>
        <dbReference type="Proteomes" id="UP000526003"/>
    </source>
</evidence>
<reference evidence="4 5" key="1">
    <citation type="submission" date="2020-08" db="EMBL/GenBank/DDBJ databases">
        <title>Pseudomonas sp. nov.</title>
        <authorList>
            <person name="Gieschler S."/>
            <person name="Fiedler G."/>
            <person name="Brinks E."/>
            <person name="Boehnlein C."/>
            <person name="Franz C.M.A.P."/>
            <person name="Kabisch J."/>
        </authorList>
    </citation>
    <scope>NUCLEOTIDE SEQUENCE [LARGE SCALE GENOMIC DNA]</scope>
    <source>
        <strain evidence="4 5">MBT-1</strain>
    </source>
</reference>
<evidence type="ECO:0000256" key="1">
    <source>
        <dbReference type="ARBA" id="ARBA00022737"/>
    </source>
</evidence>
<feature type="compositionally biased region" description="Basic and acidic residues" evidence="2">
    <location>
        <begin position="321"/>
        <end position="332"/>
    </location>
</feature>
<dbReference type="AlphaFoldDB" id="A0A7X1GBA8"/>
<dbReference type="InterPro" id="IPR050708">
    <property type="entry name" value="T6SS_VgrG/RHS"/>
</dbReference>
<name>A0A7X1GBA8_9PSED</name>
<dbReference type="PANTHER" id="PTHR32305">
    <property type="match status" value="1"/>
</dbReference>
<gene>
    <name evidence="4" type="ORF">H7995_05865</name>
</gene>
<dbReference type="Pfam" id="PF25023">
    <property type="entry name" value="TEN_YD-shell"/>
    <property type="match status" value="1"/>
</dbReference>
<organism evidence="4 5">
    <name type="scientific">Pseudomonas kielensis</name>
    <dbReference type="NCBI Taxonomy" id="2762577"/>
    <lineage>
        <taxon>Bacteria</taxon>
        <taxon>Pseudomonadati</taxon>
        <taxon>Pseudomonadota</taxon>
        <taxon>Gammaproteobacteria</taxon>
        <taxon>Pseudomonadales</taxon>
        <taxon>Pseudomonadaceae</taxon>
        <taxon>Pseudomonas</taxon>
    </lineage>
</organism>
<evidence type="ECO:0000259" key="3">
    <source>
        <dbReference type="Pfam" id="PF25023"/>
    </source>
</evidence>
<dbReference type="InterPro" id="IPR022385">
    <property type="entry name" value="Rhs_assc_core"/>
</dbReference>
<accession>A0A7X1GBA8</accession>
<keyword evidence="1" id="KW-0677">Repeat</keyword>
<dbReference type="EMBL" id="JACMYG010000004">
    <property type="protein sequence ID" value="MBC2689325.1"/>
    <property type="molecule type" value="Genomic_DNA"/>
</dbReference>
<sequence length="332" mass="36571">MPTSILNRYQYDALNRQIGRTPSQQPVIQHFHCNSRLTTEIQGAAFWSIVQHDEQLLALQQSQGAAPNATLLATDQQRSVLHARAGNQSSALTYTAYGHHTAQNGLLSLLGFNGERPDPVTGYYHLGNGYRQFNPVLMRFNSPDNLSPFGKGGFNAYAYCAGDPVNRVDPSGHSVLSRIAKVFRKTFLDKTIKNMKRNTEVSPFTVELLRETKTNLGGSNKIKQMASTSGVTAEELLLYSARITAFKKVMPVLANPKVVSISTNQQFIKYATAGAEITKSKLLHSLDTIDWLPTPARQTPTSSMSSSYQSVANAGRTSHPAGEKNRDIRNLM</sequence>
<protein>
    <submittedName>
        <fullName evidence="4">RHS repeat-associated core domain-containing protein</fullName>
    </submittedName>
</protein>
<evidence type="ECO:0000313" key="4">
    <source>
        <dbReference type="EMBL" id="MBC2689325.1"/>
    </source>
</evidence>
<dbReference type="RefSeq" id="WP_166591242.1">
    <property type="nucleotide sequence ID" value="NZ_CP130043.1"/>
</dbReference>
<dbReference type="PANTHER" id="PTHR32305:SF15">
    <property type="entry name" value="PROTEIN RHSA-RELATED"/>
    <property type="match status" value="1"/>
</dbReference>
<dbReference type="Gene3D" id="2.180.10.10">
    <property type="entry name" value="RHS repeat-associated core"/>
    <property type="match status" value="1"/>
</dbReference>
<feature type="region of interest" description="Disordered" evidence="2">
    <location>
        <begin position="294"/>
        <end position="332"/>
    </location>
</feature>